<dbReference type="OrthoDB" id="10266485at2759"/>
<dbReference type="InterPro" id="IPR026053">
    <property type="entry name" value="HPS1"/>
</dbReference>
<protein>
    <submittedName>
        <fullName evidence="1">Uncharacterized protein</fullName>
    </submittedName>
</protein>
<dbReference type="EMBL" id="DS113435">
    <property type="protein sequence ID" value="EAY05973.1"/>
    <property type="molecule type" value="Genomic_DNA"/>
</dbReference>
<name>A2EMY8_TRIV3</name>
<dbReference type="Proteomes" id="UP000001542">
    <property type="component" value="Unassembled WGS sequence"/>
</dbReference>
<reference evidence="1" key="1">
    <citation type="submission" date="2006-10" db="EMBL/GenBank/DDBJ databases">
        <authorList>
            <person name="Amadeo P."/>
            <person name="Zhao Q."/>
            <person name="Wortman J."/>
            <person name="Fraser-Liggett C."/>
            <person name="Carlton J."/>
        </authorList>
    </citation>
    <scope>NUCLEOTIDE SEQUENCE</scope>
    <source>
        <strain evidence="1">G3</strain>
    </source>
</reference>
<gene>
    <name evidence="1" type="ORF">TVAG_123970</name>
</gene>
<reference evidence="1" key="2">
    <citation type="journal article" date="2007" name="Science">
        <title>Draft genome sequence of the sexually transmitted pathogen Trichomonas vaginalis.</title>
        <authorList>
            <person name="Carlton J.M."/>
            <person name="Hirt R.P."/>
            <person name="Silva J.C."/>
            <person name="Delcher A.L."/>
            <person name="Schatz M."/>
            <person name="Zhao Q."/>
            <person name="Wortman J.R."/>
            <person name="Bidwell S.L."/>
            <person name="Alsmark U.C.M."/>
            <person name="Besteiro S."/>
            <person name="Sicheritz-Ponten T."/>
            <person name="Noel C.J."/>
            <person name="Dacks J.B."/>
            <person name="Foster P.G."/>
            <person name="Simillion C."/>
            <person name="Van de Peer Y."/>
            <person name="Miranda-Saavedra D."/>
            <person name="Barton G.J."/>
            <person name="Westrop G.D."/>
            <person name="Mueller S."/>
            <person name="Dessi D."/>
            <person name="Fiori P.L."/>
            <person name="Ren Q."/>
            <person name="Paulsen I."/>
            <person name="Zhang H."/>
            <person name="Bastida-Corcuera F.D."/>
            <person name="Simoes-Barbosa A."/>
            <person name="Brown M.T."/>
            <person name="Hayes R.D."/>
            <person name="Mukherjee M."/>
            <person name="Okumura C.Y."/>
            <person name="Schneider R."/>
            <person name="Smith A.J."/>
            <person name="Vanacova S."/>
            <person name="Villalvazo M."/>
            <person name="Haas B.J."/>
            <person name="Pertea M."/>
            <person name="Feldblyum T.V."/>
            <person name="Utterback T.R."/>
            <person name="Shu C.L."/>
            <person name="Osoegawa K."/>
            <person name="de Jong P.J."/>
            <person name="Hrdy I."/>
            <person name="Horvathova L."/>
            <person name="Zubacova Z."/>
            <person name="Dolezal P."/>
            <person name="Malik S.B."/>
            <person name="Logsdon J.M. Jr."/>
            <person name="Henze K."/>
            <person name="Gupta A."/>
            <person name="Wang C.C."/>
            <person name="Dunne R.L."/>
            <person name="Upcroft J.A."/>
            <person name="Upcroft P."/>
            <person name="White O."/>
            <person name="Salzberg S.L."/>
            <person name="Tang P."/>
            <person name="Chiu C.-H."/>
            <person name="Lee Y.-S."/>
            <person name="Embley T.M."/>
            <person name="Coombs G.H."/>
            <person name="Mottram J.C."/>
            <person name="Tachezy J."/>
            <person name="Fraser-Liggett C.M."/>
            <person name="Johnson P.J."/>
        </authorList>
    </citation>
    <scope>NUCLEOTIDE SEQUENCE [LARGE SCALE GENOMIC DNA]</scope>
    <source>
        <strain evidence="1">G3</strain>
    </source>
</reference>
<dbReference type="VEuPathDB" id="TrichDB:TVAG_123970"/>
<accession>A2EMY8</accession>
<dbReference type="PANTHER" id="PTHR12761:SF1">
    <property type="entry name" value="BLOC-3 COMPLEX MEMBER HPS1"/>
    <property type="match status" value="1"/>
</dbReference>
<dbReference type="InParanoid" id="A2EMY8"/>
<evidence type="ECO:0000313" key="1">
    <source>
        <dbReference type="EMBL" id="EAY05973.1"/>
    </source>
</evidence>
<keyword evidence="2" id="KW-1185">Reference proteome</keyword>
<dbReference type="KEGG" id="tva:4763845"/>
<proteinExistence type="predicted"/>
<sequence length="463" mass="53672">MSECGIKIRVISDTTTFYPVEIQSDEDHHRNDNMTLLTTITYLKEQLNEDFQFFRAGDLFIVLQQWRGMLFFVETNEDFGAEVLRFILQTSREILIFLFGTKFESVMRRNISLSKRQVFARYVDTYLKLCQDDHHFLLSTLRYTDDSHELQHYFLEKVPPVPKDVPIKLNAVFLFIGNEIAVHFKNPKASVLEPEIISLIQIFVHVEFPEINGETKCEGKRFDSSYVKIDTNPKHKGAFLRLARTPVGCTLSCSKCAEKSDSIIVVISENTKIPIPVQKQINEYMGNLCNFLSGMPKIELPPTTSIYNEDLLHFIAINRTEGDIWEMPFDQSLEAIMNYHNIDKQAAVAKYRQLTRKMASYAFNAIMHGYTTMMWGSLDYQFCYQLRFKNDDNEILQPSHIFTPPSFDDDNGVTYGLIANSVFPNQNGVRCFELLSIFRSTVKPKEAMEVNDQLFTDFFKKII</sequence>
<dbReference type="RefSeq" id="XP_001318196.1">
    <property type="nucleotide sequence ID" value="XM_001318161.1"/>
</dbReference>
<dbReference type="GO" id="GO:0031085">
    <property type="term" value="C:BLOC-3 complex"/>
    <property type="evidence" value="ECO:0000318"/>
    <property type="project" value="GO_Central"/>
</dbReference>
<evidence type="ECO:0000313" key="2">
    <source>
        <dbReference type="Proteomes" id="UP000001542"/>
    </source>
</evidence>
<dbReference type="VEuPathDB" id="TrichDB:TVAGG3_0742940"/>
<dbReference type="PANTHER" id="PTHR12761">
    <property type="entry name" value="HERMANSKY-PUDLAK SYNDROME PROTEIN 1"/>
    <property type="match status" value="1"/>
</dbReference>
<organism evidence="1 2">
    <name type="scientific">Trichomonas vaginalis (strain ATCC PRA-98 / G3)</name>
    <dbReference type="NCBI Taxonomy" id="412133"/>
    <lineage>
        <taxon>Eukaryota</taxon>
        <taxon>Metamonada</taxon>
        <taxon>Parabasalia</taxon>
        <taxon>Trichomonadida</taxon>
        <taxon>Trichomonadidae</taxon>
        <taxon>Trichomonas</taxon>
    </lineage>
</organism>
<dbReference type="AlphaFoldDB" id="A2EMY8"/>
<dbReference type="STRING" id="5722.A2EMY8"/>